<keyword evidence="5" id="KW-0418">Kinase</keyword>
<evidence type="ECO:0000256" key="6">
    <source>
        <dbReference type="ARBA" id="ARBA00022840"/>
    </source>
</evidence>
<evidence type="ECO:0000256" key="8">
    <source>
        <dbReference type="ARBA" id="ARBA00048679"/>
    </source>
</evidence>
<feature type="binding site" evidence="9">
    <location>
        <position position="41"/>
    </location>
    <ligand>
        <name>ATP</name>
        <dbReference type="ChEBI" id="CHEBI:30616"/>
    </ligand>
</feature>
<dbReference type="InterPro" id="IPR011009">
    <property type="entry name" value="Kinase-like_dom_sf"/>
</dbReference>
<dbReference type="SMART" id="SM00220">
    <property type="entry name" value="S_TKc"/>
    <property type="match status" value="1"/>
</dbReference>
<keyword evidence="10" id="KW-0812">Transmembrane</keyword>
<dbReference type="PANTHER" id="PTHR24363">
    <property type="entry name" value="SERINE/THREONINE PROTEIN KINASE"/>
    <property type="match status" value="1"/>
</dbReference>
<organism evidence="13 14">
    <name type="scientific">Pseudanabaena frigida</name>
    <dbReference type="NCBI Taxonomy" id="945775"/>
    <lineage>
        <taxon>Bacteria</taxon>
        <taxon>Bacillati</taxon>
        <taxon>Cyanobacteriota</taxon>
        <taxon>Cyanophyceae</taxon>
        <taxon>Pseudanabaenales</taxon>
        <taxon>Pseudanabaenaceae</taxon>
        <taxon>Pseudanabaena</taxon>
    </lineage>
</organism>
<dbReference type="SUPFAM" id="SSF56112">
    <property type="entry name" value="Protein kinase-like (PK-like)"/>
    <property type="match status" value="1"/>
</dbReference>
<evidence type="ECO:0000256" key="2">
    <source>
        <dbReference type="ARBA" id="ARBA00022527"/>
    </source>
</evidence>
<keyword evidence="3" id="KW-0808">Transferase</keyword>
<keyword evidence="4 9" id="KW-0547">Nucleotide-binding</keyword>
<dbReference type="InterPro" id="IPR003646">
    <property type="entry name" value="SH3-like_bac-type"/>
</dbReference>
<dbReference type="Proteomes" id="UP000249467">
    <property type="component" value="Unassembled WGS sequence"/>
</dbReference>
<accession>A0A2W4WG03</accession>
<dbReference type="EC" id="2.7.11.1" evidence="1"/>
<dbReference type="Gene3D" id="3.30.200.20">
    <property type="entry name" value="Phosphorylase Kinase, domain 1"/>
    <property type="match status" value="1"/>
</dbReference>
<gene>
    <name evidence="13" type="ORF">DCF19_11155</name>
</gene>
<keyword evidence="10" id="KW-1133">Transmembrane helix</keyword>
<dbReference type="PROSITE" id="PS51781">
    <property type="entry name" value="SH3B"/>
    <property type="match status" value="1"/>
</dbReference>
<keyword evidence="2" id="KW-0723">Serine/threonine-protein kinase</keyword>
<dbReference type="GO" id="GO:0005524">
    <property type="term" value="F:ATP binding"/>
    <property type="evidence" value="ECO:0007669"/>
    <property type="project" value="UniProtKB-UniRule"/>
</dbReference>
<keyword evidence="10" id="KW-0472">Membrane</keyword>
<dbReference type="InterPro" id="IPR000719">
    <property type="entry name" value="Prot_kinase_dom"/>
</dbReference>
<evidence type="ECO:0000313" key="13">
    <source>
        <dbReference type="EMBL" id="PZO40859.1"/>
    </source>
</evidence>
<feature type="transmembrane region" description="Helical" evidence="10">
    <location>
        <begin position="338"/>
        <end position="359"/>
    </location>
</feature>
<comment type="catalytic activity">
    <reaction evidence="8">
        <text>L-seryl-[protein] + ATP = O-phospho-L-seryl-[protein] + ADP + H(+)</text>
        <dbReference type="Rhea" id="RHEA:17989"/>
        <dbReference type="Rhea" id="RHEA-COMP:9863"/>
        <dbReference type="Rhea" id="RHEA-COMP:11604"/>
        <dbReference type="ChEBI" id="CHEBI:15378"/>
        <dbReference type="ChEBI" id="CHEBI:29999"/>
        <dbReference type="ChEBI" id="CHEBI:30616"/>
        <dbReference type="ChEBI" id="CHEBI:83421"/>
        <dbReference type="ChEBI" id="CHEBI:456216"/>
        <dbReference type="EC" id="2.7.11.1"/>
    </reaction>
</comment>
<name>A0A2W4WG03_9CYAN</name>
<dbReference type="SMART" id="SM01324">
    <property type="entry name" value="YARHG"/>
    <property type="match status" value="1"/>
</dbReference>
<dbReference type="GO" id="GO:0004674">
    <property type="term" value="F:protein serine/threonine kinase activity"/>
    <property type="evidence" value="ECO:0007669"/>
    <property type="project" value="UniProtKB-KW"/>
</dbReference>
<proteinExistence type="predicted"/>
<dbReference type="Gene3D" id="1.20.58.1690">
    <property type="match status" value="1"/>
</dbReference>
<dbReference type="InterPro" id="IPR017441">
    <property type="entry name" value="Protein_kinase_ATP_BS"/>
</dbReference>
<dbReference type="PROSITE" id="PS00107">
    <property type="entry name" value="PROTEIN_KINASE_ATP"/>
    <property type="match status" value="1"/>
</dbReference>
<reference evidence="13 14" key="1">
    <citation type="submission" date="2018-04" db="EMBL/GenBank/DDBJ databases">
        <authorList>
            <person name="Go L.Y."/>
            <person name="Mitchell J.A."/>
        </authorList>
    </citation>
    <scope>NUCLEOTIDE SEQUENCE [LARGE SCALE GENOMIC DNA]</scope>
    <source>
        <strain evidence="13">ULC066bin1</strain>
    </source>
</reference>
<dbReference type="PROSITE" id="PS50011">
    <property type="entry name" value="PROTEIN_KINASE_DOM"/>
    <property type="match status" value="1"/>
</dbReference>
<dbReference type="Pfam" id="PF08239">
    <property type="entry name" value="SH3_3"/>
    <property type="match status" value="1"/>
</dbReference>
<dbReference type="CDD" id="cd14014">
    <property type="entry name" value="STKc_PknB_like"/>
    <property type="match status" value="1"/>
</dbReference>
<evidence type="ECO:0000256" key="1">
    <source>
        <dbReference type="ARBA" id="ARBA00012513"/>
    </source>
</evidence>
<dbReference type="Gene3D" id="2.30.30.40">
    <property type="entry name" value="SH3 Domains"/>
    <property type="match status" value="1"/>
</dbReference>
<dbReference type="PANTHER" id="PTHR24363:SF0">
    <property type="entry name" value="SERINE_THREONINE KINASE LIKE DOMAIN CONTAINING 1"/>
    <property type="match status" value="1"/>
</dbReference>
<feature type="domain" description="Protein kinase" evidence="11">
    <location>
        <begin position="10"/>
        <end position="288"/>
    </location>
</feature>
<dbReference type="Gene3D" id="1.10.510.10">
    <property type="entry name" value="Transferase(Phosphotransferase) domain 1"/>
    <property type="match status" value="1"/>
</dbReference>
<evidence type="ECO:0000256" key="10">
    <source>
        <dbReference type="SAM" id="Phobius"/>
    </source>
</evidence>
<feature type="domain" description="SH3b" evidence="12">
    <location>
        <begin position="494"/>
        <end position="557"/>
    </location>
</feature>
<evidence type="ECO:0000259" key="11">
    <source>
        <dbReference type="PROSITE" id="PS50011"/>
    </source>
</evidence>
<keyword evidence="6 9" id="KW-0067">ATP-binding</keyword>
<dbReference type="Pfam" id="PF00069">
    <property type="entry name" value="Pkinase"/>
    <property type="match status" value="1"/>
</dbReference>
<reference evidence="13 14" key="2">
    <citation type="submission" date="2018-06" db="EMBL/GenBank/DDBJ databases">
        <title>Metagenomic assembly of (sub)arctic Cyanobacteria and their associated microbiome from non-axenic cultures.</title>
        <authorList>
            <person name="Baurain D."/>
        </authorList>
    </citation>
    <scope>NUCLEOTIDE SEQUENCE [LARGE SCALE GENOMIC DNA]</scope>
    <source>
        <strain evidence="13">ULC066bin1</strain>
    </source>
</reference>
<comment type="caution">
    <text evidence="13">The sequence shown here is derived from an EMBL/GenBank/DDBJ whole genome shotgun (WGS) entry which is preliminary data.</text>
</comment>
<evidence type="ECO:0000256" key="4">
    <source>
        <dbReference type="ARBA" id="ARBA00022741"/>
    </source>
</evidence>
<evidence type="ECO:0000259" key="12">
    <source>
        <dbReference type="PROSITE" id="PS51781"/>
    </source>
</evidence>
<evidence type="ECO:0000256" key="7">
    <source>
        <dbReference type="ARBA" id="ARBA00047899"/>
    </source>
</evidence>
<evidence type="ECO:0000256" key="5">
    <source>
        <dbReference type="ARBA" id="ARBA00022777"/>
    </source>
</evidence>
<protein>
    <recommendedName>
        <fullName evidence="1">non-specific serine/threonine protein kinase</fullName>
        <ecNumber evidence="1">2.7.11.1</ecNumber>
    </recommendedName>
</protein>
<comment type="catalytic activity">
    <reaction evidence="7">
        <text>L-threonyl-[protein] + ATP = O-phospho-L-threonyl-[protein] + ADP + H(+)</text>
        <dbReference type="Rhea" id="RHEA:46608"/>
        <dbReference type="Rhea" id="RHEA-COMP:11060"/>
        <dbReference type="Rhea" id="RHEA-COMP:11605"/>
        <dbReference type="ChEBI" id="CHEBI:15378"/>
        <dbReference type="ChEBI" id="CHEBI:30013"/>
        <dbReference type="ChEBI" id="CHEBI:30616"/>
        <dbReference type="ChEBI" id="CHEBI:61977"/>
        <dbReference type="ChEBI" id="CHEBI:456216"/>
        <dbReference type="EC" id="2.7.11.1"/>
    </reaction>
</comment>
<evidence type="ECO:0000313" key="14">
    <source>
        <dbReference type="Proteomes" id="UP000249467"/>
    </source>
</evidence>
<evidence type="ECO:0000256" key="3">
    <source>
        <dbReference type="ARBA" id="ARBA00022679"/>
    </source>
</evidence>
<dbReference type="InterPro" id="IPR025582">
    <property type="entry name" value="YARHG_dom"/>
</dbReference>
<dbReference type="SMART" id="SM00287">
    <property type="entry name" value="SH3b"/>
    <property type="match status" value="1"/>
</dbReference>
<dbReference type="Pfam" id="PF13308">
    <property type="entry name" value="YARHG"/>
    <property type="match status" value="1"/>
</dbReference>
<dbReference type="InterPro" id="IPR038434">
    <property type="entry name" value="YARHG_sf"/>
</dbReference>
<dbReference type="AlphaFoldDB" id="A0A2W4WG03"/>
<evidence type="ECO:0000256" key="9">
    <source>
        <dbReference type="PROSITE-ProRule" id="PRU10141"/>
    </source>
</evidence>
<dbReference type="EMBL" id="QBML01000013">
    <property type="protein sequence ID" value="PZO40859.1"/>
    <property type="molecule type" value="Genomic_DNA"/>
</dbReference>
<sequence>MIGKVIGGRYQIVQNLGSGGFGQTFLAEDLQLPDHHQCVVKHLKPATNDPAVLQIASRLFETEARVLHRLGSHDRIPRLLAHFEEEHEFYLVQELIEGDDLSNELIPTARSQDGYPVGRMNESQAIAFLLDVLEILAFVHQQGAIHRDIKPANLMRRRVDGKLVLIDFGAVKQVETATTISSTVAIGTEGYMPNEQAIGKPRSCSDLYAVGAIAIQGITGIPPSLLSENIETGELAWRESPKHGFCKYRANVSDEFAKIIDKLVKYDFRDRYQSAEDVLAAVRQLPLANSLNSASNHAQTYSQELTAIASTANSIEPTIVQTMPVTPPRDITQPKLRIWIGIGLVGLISAIAVISTIIFTRQSPAFKNSVSMTDNSAISPDRSITTNGKYRFLSERAITDNDLADKSLLELDIMRNEVFARYGRQFKDPELQSYFNSQPWYQPRYTPENFPTDLLTTTELKNVQYIREFQDRSAQNLNPSKNIANDLPDSQCDYTKRLISDPNPPINVRTGAGKDYPIAGTLDNGIQIKVEVEKQGWLKISAPIAGWVAANRTKSICF</sequence>